<dbReference type="AlphaFoldDB" id="A0A9X4QR57"/>
<proteinExistence type="predicted"/>
<organism evidence="1 2">
    <name type="scientific">Cohnella ginsengisoli</name>
    <dbReference type="NCBI Taxonomy" id="425004"/>
    <lineage>
        <taxon>Bacteria</taxon>
        <taxon>Bacillati</taxon>
        <taxon>Bacillota</taxon>
        <taxon>Bacilli</taxon>
        <taxon>Bacillales</taxon>
        <taxon>Paenibacillaceae</taxon>
        <taxon>Cohnella</taxon>
    </lineage>
</organism>
<dbReference type="SUPFAM" id="SSF49313">
    <property type="entry name" value="Cadherin-like"/>
    <property type="match status" value="1"/>
</dbReference>
<protein>
    <recommendedName>
        <fullName evidence="3">Cadherin domain-containing protein</fullName>
    </recommendedName>
</protein>
<dbReference type="GO" id="GO:0005509">
    <property type="term" value="F:calcium ion binding"/>
    <property type="evidence" value="ECO:0007669"/>
    <property type="project" value="InterPro"/>
</dbReference>
<dbReference type="Proteomes" id="UP001153387">
    <property type="component" value="Unassembled WGS sequence"/>
</dbReference>
<dbReference type="InterPro" id="IPR015919">
    <property type="entry name" value="Cadherin-like_sf"/>
</dbReference>
<sequence>MTDISLHSNSVDETSPAGIFVGQLTVPDPSAFAGAVSFELVEGPGDDHNSLFMIDEEGRLKVGSEITGAQPEVLFVRVRAYDAVGNSVEKPLTIFHLSMELLMYSIYGGSSDTGAVAYRYAGGDYWVQYNTSAEQIENTSNFRVVIKTGEADWNVSINGNEFVRTEDVGGDYRYTLSVEKPEPGSSVDYPIVMENAAGNRYEFTFHYYQGPIPAELDGSSSNEGLRPAIEADGESYEVHKGVADWDATVSPDTEQLELSAVLAEGVRMTIYDDYGRSVGQEDNTAGVGALTATFDLFKFGSQQNYYVHASNGSGTIMYPLRIYYEPLPKLTSLRLWYTAGDGYRSVPISSEMSVEIDEHLVPEVPPYLPLGIEAIAKPDQIVRVYRANGSDWIQMESQNVTLHDNTQMLLYPFTYYEPYQSFKIEVDTSDGKTKDYYLALMRPGYDESA</sequence>
<accession>A0A9X4QR57</accession>
<dbReference type="GO" id="GO:0016020">
    <property type="term" value="C:membrane"/>
    <property type="evidence" value="ECO:0007669"/>
    <property type="project" value="InterPro"/>
</dbReference>
<evidence type="ECO:0000313" key="1">
    <source>
        <dbReference type="EMBL" id="MDG0794495.1"/>
    </source>
</evidence>
<dbReference type="RefSeq" id="WP_277568231.1">
    <property type="nucleotide sequence ID" value="NZ_JAPDHZ010000006.1"/>
</dbReference>
<comment type="caution">
    <text evidence="1">The sequence shown here is derived from an EMBL/GenBank/DDBJ whole genome shotgun (WGS) entry which is preliminary data.</text>
</comment>
<reference evidence="1 2" key="1">
    <citation type="submission" date="2022-10" db="EMBL/GenBank/DDBJ databases">
        <title>Comparative genomic analysis of Cohnella hashimotonis sp. nov., isolated from the International Space Station.</title>
        <authorList>
            <person name="Simpson A."/>
            <person name="Venkateswaran K."/>
        </authorList>
    </citation>
    <scope>NUCLEOTIDE SEQUENCE [LARGE SCALE GENOMIC DNA]</scope>
    <source>
        <strain evidence="1 2">DSM 18997</strain>
    </source>
</reference>
<name>A0A9X4QR57_9BACL</name>
<keyword evidence="2" id="KW-1185">Reference proteome</keyword>
<gene>
    <name evidence="1" type="ORF">OMP38_29405</name>
</gene>
<dbReference type="EMBL" id="JAPDHZ010000006">
    <property type="protein sequence ID" value="MDG0794495.1"/>
    <property type="molecule type" value="Genomic_DNA"/>
</dbReference>
<evidence type="ECO:0000313" key="2">
    <source>
        <dbReference type="Proteomes" id="UP001153387"/>
    </source>
</evidence>
<evidence type="ECO:0008006" key="3">
    <source>
        <dbReference type="Google" id="ProtNLM"/>
    </source>
</evidence>